<name>A0A939IS82_9ALTE</name>
<protein>
    <submittedName>
        <fullName evidence="2">Uncharacterized protein</fullName>
    </submittedName>
</protein>
<comment type="caution">
    <text evidence="2">The sequence shown here is derived from an EMBL/GenBank/DDBJ whole genome shotgun (WGS) entry which is preliminary data.</text>
</comment>
<dbReference type="RefSeq" id="WP_206574272.1">
    <property type="nucleotide sequence ID" value="NZ_JAFKCV010000007.1"/>
</dbReference>
<feature type="compositionally biased region" description="Polar residues" evidence="1">
    <location>
        <begin position="1"/>
        <end position="12"/>
    </location>
</feature>
<evidence type="ECO:0000313" key="3">
    <source>
        <dbReference type="Proteomes" id="UP000664654"/>
    </source>
</evidence>
<feature type="region of interest" description="Disordered" evidence="1">
    <location>
        <begin position="1"/>
        <end position="22"/>
    </location>
</feature>
<keyword evidence="3" id="KW-1185">Reference proteome</keyword>
<gene>
    <name evidence="2" type="ORF">J0A66_13050</name>
</gene>
<evidence type="ECO:0000313" key="2">
    <source>
        <dbReference type="EMBL" id="MBN7826156.1"/>
    </source>
</evidence>
<accession>A0A939IS82</accession>
<organism evidence="2 3">
    <name type="scientific">Bowmanella dokdonensis</name>
    <dbReference type="NCBI Taxonomy" id="751969"/>
    <lineage>
        <taxon>Bacteria</taxon>
        <taxon>Pseudomonadati</taxon>
        <taxon>Pseudomonadota</taxon>
        <taxon>Gammaproteobacteria</taxon>
        <taxon>Alteromonadales</taxon>
        <taxon>Alteromonadaceae</taxon>
        <taxon>Bowmanella</taxon>
    </lineage>
</organism>
<dbReference type="Proteomes" id="UP000664654">
    <property type="component" value="Unassembled WGS sequence"/>
</dbReference>
<proteinExistence type="predicted"/>
<evidence type="ECO:0000256" key="1">
    <source>
        <dbReference type="SAM" id="MobiDB-lite"/>
    </source>
</evidence>
<dbReference type="EMBL" id="JAFKCV010000007">
    <property type="protein sequence ID" value="MBN7826156.1"/>
    <property type="molecule type" value="Genomic_DNA"/>
</dbReference>
<dbReference type="AlphaFoldDB" id="A0A939IS82"/>
<reference evidence="2" key="1">
    <citation type="submission" date="2021-03" db="EMBL/GenBank/DDBJ databases">
        <title>novel species isolated from a fishpond in China.</title>
        <authorList>
            <person name="Lu H."/>
            <person name="Cai Z."/>
        </authorList>
    </citation>
    <scope>NUCLEOTIDE SEQUENCE</scope>
    <source>
        <strain evidence="2">JCM 30855</strain>
    </source>
</reference>
<sequence>MFSTPPATQVSGHDSAVPQPVELPRPEIVTAFSKVPAPPADLTDLRKIIREEIAVLGQVLIAQAQGPVALAEESLSEEEPREQQKVLVEQRLLGHIADGYISDADMTRLQQKIAQLDVRSRKEMLGRLARALQSGELEGRF</sequence>